<name>A0ABQ6IW29_9MICO</name>
<dbReference type="InterPro" id="IPR024078">
    <property type="entry name" value="LmbE-like_dom_sf"/>
</dbReference>
<dbReference type="EMBL" id="BSUO01000001">
    <property type="protein sequence ID" value="GMA41357.1"/>
    <property type="molecule type" value="Genomic_DNA"/>
</dbReference>
<dbReference type="Pfam" id="PF02585">
    <property type="entry name" value="PIG-L"/>
    <property type="match status" value="1"/>
</dbReference>
<keyword evidence="1" id="KW-0862">Zinc</keyword>
<evidence type="ECO:0000313" key="6">
    <source>
        <dbReference type="Proteomes" id="UP001157126"/>
    </source>
</evidence>
<evidence type="ECO:0000259" key="3">
    <source>
        <dbReference type="Pfam" id="PF06452"/>
    </source>
</evidence>
<keyword evidence="6" id="KW-1185">Reference proteome</keyword>
<dbReference type="Pfam" id="PF06452">
    <property type="entry name" value="CBM9_1"/>
    <property type="match status" value="1"/>
</dbReference>
<dbReference type="InterPro" id="IPR010502">
    <property type="entry name" value="Carb-bd_dom_fam9"/>
</dbReference>
<comment type="caution">
    <text evidence="5">The sequence shown here is derived from an EMBL/GenBank/DDBJ whole genome shotgun (WGS) entry which is preliminary data.</text>
</comment>
<dbReference type="PANTHER" id="PTHR12993:SF11">
    <property type="entry name" value="N-ACETYLGLUCOSAMINYL-PHOSPHATIDYLINOSITOL DE-N-ACETYLASE"/>
    <property type="match status" value="1"/>
</dbReference>
<evidence type="ECO:0000256" key="1">
    <source>
        <dbReference type="ARBA" id="ARBA00022833"/>
    </source>
</evidence>
<dbReference type="InterPro" id="IPR018905">
    <property type="entry name" value="A-galactase_NEW3"/>
</dbReference>
<dbReference type="Proteomes" id="UP001157126">
    <property type="component" value="Unassembled WGS sequence"/>
</dbReference>
<feature type="compositionally biased region" description="Polar residues" evidence="2">
    <location>
        <begin position="10"/>
        <end position="20"/>
    </location>
</feature>
<dbReference type="Gene3D" id="3.40.50.10320">
    <property type="entry name" value="LmbE-like"/>
    <property type="match status" value="1"/>
</dbReference>
<dbReference type="InterPro" id="IPR003737">
    <property type="entry name" value="GlcNAc_PI_deacetylase-related"/>
</dbReference>
<proteinExistence type="predicted"/>
<evidence type="ECO:0000259" key="4">
    <source>
        <dbReference type="Pfam" id="PF10633"/>
    </source>
</evidence>
<dbReference type="PANTHER" id="PTHR12993">
    <property type="entry name" value="N-ACETYLGLUCOSAMINYL-PHOSPHATIDYLINOSITOL DE-N-ACETYLASE-RELATED"/>
    <property type="match status" value="1"/>
</dbReference>
<evidence type="ECO:0000256" key="2">
    <source>
        <dbReference type="SAM" id="MobiDB-lite"/>
    </source>
</evidence>
<dbReference type="CDD" id="cd09619">
    <property type="entry name" value="CBM9_like_4"/>
    <property type="match status" value="1"/>
</dbReference>
<sequence>MHDPADDTRTPTGPSAQVRTSAGRHGRVVGPIVQPPGHGKDGKGVLLHPFTFGSDAPRFGAPDRGWHPAPSWYPVASKESHMARSPLPGRSTTTLALLVAGMPLALGPAVAAPTAPAAPAAPRPPDATTSAGKPVDLGALFIGAHPDDEAGTLSTLGHWKSAYGVRTGVITVTRGEGGGNAVGPEEGPALGLIREAEERRAVGKAGITDVYNLDDVDFYYTVSQPLTRQTWGHQDVLAKTVRIIRQTRPEVLLTMNPAPSPGQHGHHQEAARIAVEAYAAAADPSAFPEQLTKEGLKPFAPSRLLLRSAWGTQADGPECAAGFAPKDPTQNVFGVWGGHQAPDGRTWAAVERDAQREYRSQGWAGFPDVPTDPAALGCDIFTQVASRVAFPAPKTPAANAADGALAGALTRSRGSVPTGTGLEVRTSTTRALPGVPLTVKVPVTAPARSSLAGVRVKLAAPSGWKVQGRGTIGTLRKGATGVATFTVVPSAEAAPGERVRLAAHLSSRSGSGYADAPVLVSAPVTAHQQLLPQVADYAEWTKQQGIEEFTDLVTPALTIPVGGSRDIEYVLTNHTATAQRTTLTVKAPKGFAIDLGSSAAVTVPARGTATVKAKVRSTDAAMPTSMAGGEGGDHLYEVTARTGRSTAKATNALELVPTTTIGKATNAPVVDGKITDGEYPGTALDVSRKWEGEDCTSAQDCSATARLTWRDDTLFVAVTVKDDTKGATLTTADCKRQWRTDAVEIAIDPRGDSENTSSTFKAAILPWTKEGPACALRDADNHQGPADKTAPGMKVASTVTSPYTGYTVEAAIPMSVLPGAIDPERMGLNILPYDSDTTDQVGQSRIGWSVWGGVQGDPYRWGQAKLDGYRPPAGRPAKAPAPIMPLEALSSLDSPQSIEQAAATNVQLSGLARTADRRAGWAERATRQGASVRTWVRARGEGTAHVTIRDASGSAGTRVVKVLPGRSRIDVKPTRALTGTVSVTLGWQGKDGGTLASVVPVK</sequence>
<accession>A0ABQ6IW29</accession>
<dbReference type="SUPFAM" id="SSF102588">
    <property type="entry name" value="LmbE-like"/>
    <property type="match status" value="1"/>
</dbReference>
<dbReference type="Gene3D" id="2.60.40.1190">
    <property type="match status" value="1"/>
</dbReference>
<reference evidence="6" key="1">
    <citation type="journal article" date="2019" name="Int. J. Syst. Evol. Microbiol.">
        <title>The Global Catalogue of Microorganisms (GCM) 10K type strain sequencing project: providing services to taxonomists for standard genome sequencing and annotation.</title>
        <authorList>
            <consortium name="The Broad Institute Genomics Platform"/>
            <consortium name="The Broad Institute Genome Sequencing Center for Infectious Disease"/>
            <person name="Wu L."/>
            <person name="Ma J."/>
        </authorList>
    </citation>
    <scope>NUCLEOTIDE SEQUENCE [LARGE SCALE GENOMIC DNA]</scope>
    <source>
        <strain evidence="6">NBRC 113072</strain>
    </source>
</reference>
<evidence type="ECO:0000313" key="5">
    <source>
        <dbReference type="EMBL" id="GMA41357.1"/>
    </source>
</evidence>
<dbReference type="Pfam" id="PF10633">
    <property type="entry name" value="NPCBM_assoc"/>
    <property type="match status" value="1"/>
</dbReference>
<gene>
    <name evidence="5" type="ORF">GCM10025883_34020</name>
</gene>
<feature type="domain" description="Carbohydrate-binding" evidence="3">
    <location>
        <begin position="670"/>
        <end position="868"/>
    </location>
</feature>
<feature type="domain" description="Alpha-galactosidase NEW3" evidence="4">
    <location>
        <begin position="433"/>
        <end position="501"/>
    </location>
</feature>
<feature type="region of interest" description="Disordered" evidence="2">
    <location>
        <begin position="1"/>
        <end position="42"/>
    </location>
</feature>
<dbReference type="SUPFAM" id="SSF49344">
    <property type="entry name" value="CBD9-like"/>
    <property type="match status" value="1"/>
</dbReference>
<organism evidence="5 6">
    <name type="scientific">Mobilicoccus caccae</name>
    <dbReference type="NCBI Taxonomy" id="1859295"/>
    <lineage>
        <taxon>Bacteria</taxon>
        <taxon>Bacillati</taxon>
        <taxon>Actinomycetota</taxon>
        <taxon>Actinomycetes</taxon>
        <taxon>Micrococcales</taxon>
        <taxon>Dermatophilaceae</taxon>
        <taxon>Mobilicoccus</taxon>
    </lineage>
</organism>
<protein>
    <submittedName>
        <fullName evidence="5">LmbE-like protein</fullName>
    </submittedName>
</protein>